<name>A0A645CKT0_9ZZZZ</name>
<accession>A0A645CKT0</accession>
<protein>
    <submittedName>
        <fullName evidence="1">Uncharacterized protein</fullName>
    </submittedName>
</protein>
<evidence type="ECO:0000313" key="1">
    <source>
        <dbReference type="EMBL" id="MPM77590.1"/>
    </source>
</evidence>
<sequence length="108" mass="12366">MRHVGAQLFVNADEATVINFNASFARVEIFTVRYTTDSYQHSIVTLSFGRGFFSFHGNVDTVFFRFNGGHFGFQHQVEFLADALGEDFNHVFVGSWDNLVEHFNHVDL</sequence>
<comment type="caution">
    <text evidence="1">The sequence shown here is derived from an EMBL/GenBank/DDBJ whole genome shotgun (WGS) entry which is preliminary data.</text>
</comment>
<organism evidence="1">
    <name type="scientific">bioreactor metagenome</name>
    <dbReference type="NCBI Taxonomy" id="1076179"/>
    <lineage>
        <taxon>unclassified sequences</taxon>
        <taxon>metagenomes</taxon>
        <taxon>ecological metagenomes</taxon>
    </lineage>
</organism>
<reference evidence="1" key="1">
    <citation type="submission" date="2019-08" db="EMBL/GenBank/DDBJ databases">
        <authorList>
            <person name="Kucharzyk K."/>
            <person name="Murdoch R.W."/>
            <person name="Higgins S."/>
            <person name="Loffler F."/>
        </authorList>
    </citation>
    <scope>NUCLEOTIDE SEQUENCE</scope>
</reference>
<gene>
    <name evidence="1" type="ORF">SDC9_124596</name>
</gene>
<proteinExistence type="predicted"/>
<dbReference type="EMBL" id="VSSQ01028047">
    <property type="protein sequence ID" value="MPM77590.1"/>
    <property type="molecule type" value="Genomic_DNA"/>
</dbReference>
<dbReference type="AlphaFoldDB" id="A0A645CKT0"/>